<accession>A0ABZ1YDC1</accession>
<dbReference type="EMBL" id="CP109207">
    <property type="protein sequence ID" value="WUU56647.1"/>
    <property type="molecule type" value="Genomic_DNA"/>
</dbReference>
<sequence>MTDTEDQFDWEPVIAIADKVSREIAEKWSVVEADDVKQEIMVHLLNERHITEQYAGDEDIIRKICWNAGKRYAAKERSYYDLMDDQYWYTPDEVRQALRSFVHSDEEIGQIIGKKDDLTKSVISDNIITARVDASKGVQKLTKAYQTVVHRVFICGLPPRDENERRASYRAVDSLTQIMNRNIRTGR</sequence>
<gene>
    <name evidence="1" type="ORF">OIE82_27280</name>
</gene>
<proteinExistence type="predicted"/>
<protein>
    <submittedName>
        <fullName evidence="1">Uncharacterized protein</fullName>
    </submittedName>
</protein>
<name>A0ABZ1YDC1_9ACTN</name>
<organism evidence="1">
    <name type="scientific">Streptomyces althioticus</name>
    <dbReference type="NCBI Taxonomy" id="83380"/>
    <lineage>
        <taxon>Bacteria</taxon>
        <taxon>Bacillati</taxon>
        <taxon>Actinomycetota</taxon>
        <taxon>Actinomycetes</taxon>
        <taxon>Kitasatosporales</taxon>
        <taxon>Streptomycetaceae</taxon>
        <taxon>Streptomyces</taxon>
        <taxon>Streptomyces althioticus group</taxon>
    </lineage>
</organism>
<reference evidence="1" key="1">
    <citation type="submission" date="2022-10" db="EMBL/GenBank/DDBJ databases">
        <title>The complete genomes of actinobacterial strains from the NBC collection.</title>
        <authorList>
            <person name="Joergensen T.S."/>
            <person name="Alvarez Arevalo M."/>
            <person name="Sterndorff E.B."/>
            <person name="Faurdal D."/>
            <person name="Vuksanovic O."/>
            <person name="Mourched A.-S."/>
            <person name="Charusanti P."/>
            <person name="Shaw S."/>
            <person name="Blin K."/>
            <person name="Weber T."/>
        </authorList>
    </citation>
    <scope>NUCLEOTIDE SEQUENCE [LARGE SCALE GENOMIC DNA]</scope>
    <source>
        <strain evidence="1">NBC 01686</strain>
    </source>
</reference>
<dbReference type="RefSeq" id="WP_395759507.1">
    <property type="nucleotide sequence ID" value="NZ_CP109207.1"/>
</dbReference>
<evidence type="ECO:0000313" key="1">
    <source>
        <dbReference type="EMBL" id="WUU56647.1"/>
    </source>
</evidence>